<proteinExistence type="predicted"/>
<accession>A0A4Y1REK6</accession>
<reference evidence="1" key="1">
    <citation type="journal article" date="2019" name="Science">
        <title>Mutation of a bHLH transcription factor allowed almond domestication.</title>
        <authorList>
            <person name="Sanchez-Perez R."/>
            <person name="Pavan S."/>
            <person name="Mazzeo R."/>
            <person name="Moldovan C."/>
            <person name="Aiese Cigliano R."/>
            <person name="Del Cueto J."/>
            <person name="Ricciardi F."/>
            <person name="Lotti C."/>
            <person name="Ricciardi L."/>
            <person name="Dicenta F."/>
            <person name="Lopez-Marques R.L."/>
            <person name="Lindberg Moller B."/>
        </authorList>
    </citation>
    <scope>NUCLEOTIDE SEQUENCE</scope>
</reference>
<sequence length="68" mass="8020">MVLVKLDLQLSFRKSFYIDNEESDTDWILLYCLEISGANAATYTYFLKVEHWITSEERLLLELSKKKG</sequence>
<gene>
    <name evidence="1" type="ORF">Prudu_013241</name>
</gene>
<evidence type="ECO:0000313" key="1">
    <source>
        <dbReference type="EMBL" id="BBH02612.1"/>
    </source>
</evidence>
<dbReference type="EMBL" id="AP019301">
    <property type="protein sequence ID" value="BBH02612.1"/>
    <property type="molecule type" value="Genomic_DNA"/>
</dbReference>
<name>A0A4Y1REK6_PRUDU</name>
<dbReference type="AlphaFoldDB" id="A0A4Y1REK6"/>
<organism evidence="1">
    <name type="scientific">Prunus dulcis</name>
    <name type="common">Almond</name>
    <name type="synonym">Amygdalus dulcis</name>
    <dbReference type="NCBI Taxonomy" id="3755"/>
    <lineage>
        <taxon>Eukaryota</taxon>
        <taxon>Viridiplantae</taxon>
        <taxon>Streptophyta</taxon>
        <taxon>Embryophyta</taxon>
        <taxon>Tracheophyta</taxon>
        <taxon>Spermatophyta</taxon>
        <taxon>Magnoliopsida</taxon>
        <taxon>eudicotyledons</taxon>
        <taxon>Gunneridae</taxon>
        <taxon>Pentapetalae</taxon>
        <taxon>rosids</taxon>
        <taxon>fabids</taxon>
        <taxon>Rosales</taxon>
        <taxon>Rosaceae</taxon>
        <taxon>Amygdaloideae</taxon>
        <taxon>Amygdaleae</taxon>
        <taxon>Prunus</taxon>
    </lineage>
</organism>
<protein>
    <submittedName>
        <fullName evidence="1">Uncharacterized protein</fullName>
    </submittedName>
</protein>